<evidence type="ECO:0008006" key="4">
    <source>
        <dbReference type="Google" id="ProtNLM"/>
    </source>
</evidence>
<keyword evidence="1" id="KW-0472">Membrane</keyword>
<keyword evidence="1" id="KW-1133">Transmembrane helix</keyword>
<proteinExistence type="predicted"/>
<protein>
    <recommendedName>
        <fullName evidence="4">DUF4149 domain-containing protein</fullName>
    </recommendedName>
</protein>
<dbReference type="RefSeq" id="WP_271885024.1">
    <property type="nucleotide sequence ID" value="NZ_CP067136.1"/>
</dbReference>
<dbReference type="Proteomes" id="UP001219349">
    <property type="component" value="Chromosome"/>
</dbReference>
<organism evidence="2 3">
    <name type="scientific">Paracoccus fistulariae</name>
    <dbReference type="NCBI Taxonomy" id="658446"/>
    <lineage>
        <taxon>Bacteria</taxon>
        <taxon>Pseudomonadati</taxon>
        <taxon>Pseudomonadota</taxon>
        <taxon>Alphaproteobacteria</taxon>
        <taxon>Rhodobacterales</taxon>
        <taxon>Paracoccaceae</taxon>
        <taxon>Paracoccus</taxon>
    </lineage>
</organism>
<evidence type="ECO:0000313" key="3">
    <source>
        <dbReference type="Proteomes" id="UP001219349"/>
    </source>
</evidence>
<feature type="transmembrane region" description="Helical" evidence="1">
    <location>
        <begin position="115"/>
        <end position="138"/>
    </location>
</feature>
<keyword evidence="3" id="KW-1185">Reference proteome</keyword>
<name>A0ABY7SGG0_9RHOB</name>
<evidence type="ECO:0000313" key="2">
    <source>
        <dbReference type="EMBL" id="WCR05964.1"/>
    </source>
</evidence>
<dbReference type="EMBL" id="CP067136">
    <property type="protein sequence ID" value="WCR05964.1"/>
    <property type="molecule type" value="Genomic_DNA"/>
</dbReference>
<reference evidence="2 3" key="1">
    <citation type="submission" date="2021-01" db="EMBL/GenBank/DDBJ databases">
        <title>Biogeographic distribution of Paracoccus.</title>
        <authorList>
            <person name="Hollensteiner J."/>
            <person name="Leineberger J."/>
            <person name="Brinkhoff T."/>
            <person name="Daniel R."/>
        </authorList>
    </citation>
    <scope>NUCLEOTIDE SEQUENCE [LARGE SCALE GENOMIC DNA]</scope>
    <source>
        <strain evidence="2 3">KCTC 22803</strain>
    </source>
</reference>
<feature type="transmembrane region" description="Helical" evidence="1">
    <location>
        <begin position="7"/>
        <end position="29"/>
    </location>
</feature>
<keyword evidence="1" id="KW-0812">Transmembrane</keyword>
<gene>
    <name evidence="2" type="ORF">JHX87_10575</name>
</gene>
<feature type="transmembrane region" description="Helical" evidence="1">
    <location>
        <begin position="41"/>
        <end position="60"/>
    </location>
</feature>
<sequence length="150" mass="16376">MKDSQIVAAFVGISVAIWLLLALAIFLLPTMGYPRSIVYPLQAHPVALVMAAFPLISIYVKKTDQPVTYRRALKLSVLALVFLLPLYVLSDSLNIYALVSALDAADAIPQGQRNYIIYTPRGIGLTIFGTLLGLGYVFPAQVKVRQRAVA</sequence>
<evidence type="ECO:0000256" key="1">
    <source>
        <dbReference type="SAM" id="Phobius"/>
    </source>
</evidence>
<accession>A0ABY7SGG0</accession>